<dbReference type="Gene3D" id="1.10.287.620">
    <property type="entry name" value="Helix Hairpins"/>
    <property type="match status" value="1"/>
</dbReference>
<keyword evidence="2" id="KW-0808">Transferase</keyword>
<dbReference type="GO" id="GO:0008168">
    <property type="term" value="F:methyltransferase activity"/>
    <property type="evidence" value="ECO:0007669"/>
    <property type="project" value="UniProtKB-KW"/>
</dbReference>
<evidence type="ECO:0000313" key="3">
    <source>
        <dbReference type="Proteomes" id="UP000076925"/>
    </source>
</evidence>
<keyword evidence="1" id="KW-0175">Coiled coil</keyword>
<protein>
    <submittedName>
        <fullName evidence="2">Methyltransferase</fullName>
    </submittedName>
</protein>
<dbReference type="OrthoDB" id="9790457at2"/>
<keyword evidence="2" id="KW-0489">Methyltransferase</keyword>
<organism evidence="2 3">
    <name type="scientific">Scytonema hofmannii PCC 7110</name>
    <dbReference type="NCBI Taxonomy" id="128403"/>
    <lineage>
        <taxon>Bacteria</taxon>
        <taxon>Bacillati</taxon>
        <taxon>Cyanobacteriota</taxon>
        <taxon>Cyanophyceae</taxon>
        <taxon>Nostocales</taxon>
        <taxon>Scytonemataceae</taxon>
        <taxon>Scytonema</taxon>
    </lineage>
</organism>
<dbReference type="RefSeq" id="WP_017743510.1">
    <property type="nucleotide sequence ID" value="NZ_KQ976354.1"/>
</dbReference>
<dbReference type="SUPFAM" id="SSF53335">
    <property type="entry name" value="S-adenosyl-L-methionine-dependent methyltransferases"/>
    <property type="match status" value="1"/>
</dbReference>
<evidence type="ECO:0000313" key="2">
    <source>
        <dbReference type="EMBL" id="KYC39083.1"/>
    </source>
</evidence>
<dbReference type="AlphaFoldDB" id="A0A139X352"/>
<dbReference type="Pfam" id="PF13489">
    <property type="entry name" value="Methyltransf_23"/>
    <property type="match status" value="1"/>
</dbReference>
<dbReference type="Proteomes" id="UP000076925">
    <property type="component" value="Unassembled WGS sequence"/>
</dbReference>
<dbReference type="EMBL" id="ANNX02000036">
    <property type="protein sequence ID" value="KYC39083.1"/>
    <property type="molecule type" value="Genomic_DNA"/>
</dbReference>
<gene>
    <name evidence="2" type="ORF">WA1_34425</name>
</gene>
<name>A0A139X352_9CYAN</name>
<dbReference type="CDD" id="cd02440">
    <property type="entry name" value="AdoMet_MTases"/>
    <property type="match status" value="1"/>
</dbReference>
<dbReference type="InterPro" id="IPR029063">
    <property type="entry name" value="SAM-dependent_MTases_sf"/>
</dbReference>
<dbReference type="STRING" id="128403.WA1_34425"/>
<evidence type="ECO:0000256" key="1">
    <source>
        <dbReference type="SAM" id="Coils"/>
    </source>
</evidence>
<feature type="coiled-coil region" evidence="1">
    <location>
        <begin position="245"/>
        <end position="409"/>
    </location>
</feature>
<keyword evidence="3" id="KW-1185">Reference proteome</keyword>
<sequence length="451" mass="51949">MSSSGEKDYPSLSDLSEADLGENLSVKKMLRLVGENKQVVDFGCATGYFARWLTHRGCQVTGVEINSNAAQVAKSYCEQVIVADLDFTSLVEILPNQTFDVAVFGDVLEHLRDPWRVLQQARQILKPEGYVVVSIPNIAHGAIRLALLQGRFEYMAQGILDNTHLRFFTYRTVKELLESSGYFIDVMERTKLPISSASELLPDINTNNFDIKILQSLEQDEEADTLQFVIRAFPLSLEGKYAALNEEYTRLVNEVKSSYAELEQIRSELQQSQSELQEKETELEKSQIQIQQKQSELERSQVEIKEKQKSLEQSQTQLQHIQTELERVDFQLQQTQAELKDAHSQIKQTQVELKDSQSELQQTQAELENSQWQLQQLQAELEHFQSSELQQTQAELQYSQLQLQQVQLQLQQAHAGWERCQNIVQAMESSKFWKIRQNWFMLKSLLGLKND</sequence>
<comment type="caution">
    <text evidence="2">The sequence shown here is derived from an EMBL/GenBank/DDBJ whole genome shotgun (WGS) entry which is preliminary data.</text>
</comment>
<dbReference type="Gene3D" id="3.40.50.150">
    <property type="entry name" value="Vaccinia Virus protein VP39"/>
    <property type="match status" value="1"/>
</dbReference>
<accession>A0A139X352</accession>
<proteinExistence type="predicted"/>
<reference evidence="2 3" key="1">
    <citation type="journal article" date="2013" name="Genome Biol. Evol.">
        <title>Genomes of Stigonematalean cyanobacteria (subsection V) and the evolution of oxygenic photosynthesis from prokaryotes to plastids.</title>
        <authorList>
            <person name="Dagan T."/>
            <person name="Roettger M."/>
            <person name="Stucken K."/>
            <person name="Landan G."/>
            <person name="Koch R."/>
            <person name="Major P."/>
            <person name="Gould S.B."/>
            <person name="Goremykin V.V."/>
            <person name="Rippka R."/>
            <person name="Tandeau de Marsac N."/>
            <person name="Gugger M."/>
            <person name="Lockhart P.J."/>
            <person name="Allen J.F."/>
            <person name="Brune I."/>
            <person name="Maus I."/>
            <person name="Puhler A."/>
            <person name="Martin W.F."/>
        </authorList>
    </citation>
    <scope>NUCLEOTIDE SEQUENCE [LARGE SCALE GENOMIC DNA]</scope>
    <source>
        <strain evidence="2 3">PCC 7110</strain>
    </source>
</reference>
<dbReference type="GO" id="GO:0032259">
    <property type="term" value="P:methylation"/>
    <property type="evidence" value="ECO:0007669"/>
    <property type="project" value="UniProtKB-KW"/>
</dbReference>
<dbReference type="PANTHER" id="PTHR43861">
    <property type="entry name" value="TRANS-ACONITATE 2-METHYLTRANSFERASE-RELATED"/>
    <property type="match status" value="1"/>
</dbReference>